<comment type="similarity">
    <text evidence="3 13">Belongs to the membrane-bound acyltransferase family.</text>
</comment>
<evidence type="ECO:0000256" key="12">
    <source>
        <dbReference type="ARBA" id="ARBA00031030"/>
    </source>
</evidence>
<evidence type="ECO:0000256" key="13">
    <source>
        <dbReference type="PIRNR" id="PIRNR016636"/>
    </source>
</evidence>
<accession>A0A560FSC2</accession>
<evidence type="ECO:0000313" key="16">
    <source>
        <dbReference type="Proteomes" id="UP000319859"/>
    </source>
</evidence>
<dbReference type="InterPro" id="IPR004299">
    <property type="entry name" value="MBOAT_fam"/>
</dbReference>
<comment type="subcellular location">
    <subcellularLocation>
        <location evidence="1">Cell membrane</location>
        <topology evidence="1">Multi-pass membrane protein</topology>
    </subcellularLocation>
</comment>
<sequence>MGLIIAHAKGRSALIYAIFAIITDVSGLLYYKYLDFIFGSFLILFGIHVESRAHSVAVGMIPLGISFFSFQAISYVVDVYRRVVPASRSLIEFATFKAFFPQLIAGPIVRYVEVKAELGARRFAIDNVFEGIFRFSTGLAMKTLIADPLAEVATQILSTDQTHLTTSLAWIAMLAYTFQIYFDFAGYSSMAIGIARIAGFHFPENFDRPYSSQSITEFWRRWHMTLSRWFRDYIYIPLGGNRAGRFRTLLNLVAVFALCGLWHGAALQFLIWGLYHGALLSIERVTGWNKPSTAAPVVAVRTLVTFLLVVVGWVFFRAETLDQAMNVLSLMGGLSPQGIPFRTEAFYLTGDKIAAFTLAAVFSLRRLNKLWPTQPQGGYDTAVRGVASLALLILSASAIAAGGFSPFIYFQF</sequence>
<keyword evidence="10 13" id="KW-0472">Membrane</keyword>
<evidence type="ECO:0000256" key="10">
    <source>
        <dbReference type="ARBA" id="ARBA00023136"/>
    </source>
</evidence>
<evidence type="ECO:0000313" key="15">
    <source>
        <dbReference type="EMBL" id="TWB24481.1"/>
    </source>
</evidence>
<dbReference type="InterPro" id="IPR024194">
    <property type="entry name" value="Ac/AlaTfrase_AlgI/DltB"/>
</dbReference>
<dbReference type="AlphaFoldDB" id="A0A560FSC2"/>
<dbReference type="Proteomes" id="UP000319859">
    <property type="component" value="Unassembled WGS sequence"/>
</dbReference>
<evidence type="ECO:0000256" key="6">
    <source>
        <dbReference type="ARBA" id="ARBA00022679"/>
    </source>
</evidence>
<dbReference type="PIRSF" id="PIRSF500217">
    <property type="entry name" value="AlgI"/>
    <property type="match status" value="1"/>
</dbReference>
<feature type="transmembrane region" description="Helical" evidence="14">
    <location>
        <begin position="385"/>
        <end position="410"/>
    </location>
</feature>
<dbReference type="InterPro" id="IPR028362">
    <property type="entry name" value="AlgI"/>
</dbReference>
<dbReference type="GO" id="GO:0005886">
    <property type="term" value="C:plasma membrane"/>
    <property type="evidence" value="ECO:0007669"/>
    <property type="project" value="UniProtKB-SubCell"/>
</dbReference>
<dbReference type="Pfam" id="PF03062">
    <property type="entry name" value="MBOAT"/>
    <property type="match status" value="1"/>
</dbReference>
<dbReference type="GO" id="GO:0016746">
    <property type="term" value="F:acyltransferase activity"/>
    <property type="evidence" value="ECO:0007669"/>
    <property type="project" value="UniProtKB-KW"/>
</dbReference>
<comment type="caution">
    <text evidence="15">The sequence shown here is derived from an EMBL/GenBank/DDBJ whole genome shotgun (WGS) entry which is preliminary data.</text>
</comment>
<reference evidence="15 16" key="1">
    <citation type="submission" date="2019-06" db="EMBL/GenBank/DDBJ databases">
        <title>Genomic Encyclopedia of Type Strains, Phase IV (KMG-V): Genome sequencing to study the core and pangenomes of soil and plant-associated prokaryotes.</title>
        <authorList>
            <person name="Whitman W."/>
        </authorList>
    </citation>
    <scope>NUCLEOTIDE SEQUENCE [LARGE SCALE GENOMIC DNA]</scope>
    <source>
        <strain evidence="15 16">BR 11880</strain>
    </source>
</reference>
<dbReference type="GO" id="GO:0042121">
    <property type="term" value="P:alginic acid biosynthetic process"/>
    <property type="evidence" value="ECO:0007669"/>
    <property type="project" value="UniProtKB-KW"/>
</dbReference>
<evidence type="ECO:0000256" key="9">
    <source>
        <dbReference type="ARBA" id="ARBA00022989"/>
    </source>
</evidence>
<evidence type="ECO:0000256" key="11">
    <source>
        <dbReference type="ARBA" id="ARBA00023315"/>
    </source>
</evidence>
<keyword evidence="9 14" id="KW-1133">Transmembrane helix</keyword>
<proteinExistence type="inferred from homology"/>
<evidence type="ECO:0000256" key="8">
    <source>
        <dbReference type="ARBA" id="ARBA00022841"/>
    </source>
</evidence>
<keyword evidence="5 13" id="KW-1003">Cell membrane</keyword>
<evidence type="ECO:0000256" key="1">
    <source>
        <dbReference type="ARBA" id="ARBA00004651"/>
    </source>
</evidence>
<dbReference type="PANTHER" id="PTHR13285">
    <property type="entry name" value="ACYLTRANSFERASE"/>
    <property type="match status" value="1"/>
</dbReference>
<protein>
    <recommendedName>
        <fullName evidence="4">Probable alginate O-acetylase AlgI</fullName>
    </recommendedName>
    <alternativeName>
        <fullName evidence="12">Alginate biosynthesis protein AlgI</fullName>
    </alternativeName>
</protein>
<evidence type="ECO:0000256" key="14">
    <source>
        <dbReference type="SAM" id="Phobius"/>
    </source>
</evidence>
<keyword evidence="8" id="KW-0016">Alginate biosynthesis</keyword>
<keyword evidence="6 13" id="KW-0808">Transferase</keyword>
<gene>
    <name evidence="15" type="ORF">FBZ89_101106</name>
</gene>
<evidence type="ECO:0000256" key="5">
    <source>
        <dbReference type="ARBA" id="ARBA00022475"/>
    </source>
</evidence>
<name>A0A560FSC2_9PROT</name>
<evidence type="ECO:0000256" key="3">
    <source>
        <dbReference type="ARBA" id="ARBA00010323"/>
    </source>
</evidence>
<feature type="transmembrane region" description="Helical" evidence="14">
    <location>
        <begin position="53"/>
        <end position="77"/>
    </location>
</feature>
<feature type="transmembrane region" description="Helical" evidence="14">
    <location>
        <begin position="295"/>
        <end position="316"/>
    </location>
</feature>
<keyword evidence="11 13" id="KW-0012">Acyltransferase</keyword>
<feature type="transmembrane region" description="Helical" evidence="14">
    <location>
        <begin position="249"/>
        <end position="275"/>
    </location>
</feature>
<feature type="transmembrane region" description="Helical" evidence="14">
    <location>
        <begin position="12"/>
        <end position="33"/>
    </location>
</feature>
<evidence type="ECO:0000256" key="2">
    <source>
        <dbReference type="ARBA" id="ARBA00005182"/>
    </source>
</evidence>
<evidence type="ECO:0000256" key="4">
    <source>
        <dbReference type="ARBA" id="ARBA00016084"/>
    </source>
</evidence>
<evidence type="ECO:0000256" key="7">
    <source>
        <dbReference type="ARBA" id="ARBA00022692"/>
    </source>
</evidence>
<dbReference type="InterPro" id="IPR051085">
    <property type="entry name" value="MB_O-acyltransferase"/>
</dbReference>
<keyword evidence="7 14" id="KW-0812">Transmembrane</keyword>
<comment type="pathway">
    <text evidence="2">Glycan biosynthesis; alginate biosynthesis.</text>
</comment>
<dbReference type="EMBL" id="VITN01000001">
    <property type="protein sequence ID" value="TWB24481.1"/>
    <property type="molecule type" value="Genomic_DNA"/>
</dbReference>
<organism evidence="15 16">
    <name type="scientific">Nitrospirillum amazonense</name>
    <dbReference type="NCBI Taxonomy" id="28077"/>
    <lineage>
        <taxon>Bacteria</taxon>
        <taxon>Pseudomonadati</taxon>
        <taxon>Pseudomonadota</taxon>
        <taxon>Alphaproteobacteria</taxon>
        <taxon>Rhodospirillales</taxon>
        <taxon>Azospirillaceae</taxon>
        <taxon>Nitrospirillum</taxon>
    </lineage>
</organism>
<dbReference type="PIRSF" id="PIRSF016636">
    <property type="entry name" value="AlgI_DltB"/>
    <property type="match status" value="1"/>
</dbReference>
<dbReference type="PANTHER" id="PTHR13285:SF23">
    <property type="entry name" value="TEICHOIC ACID D-ALANYLTRANSFERASE"/>
    <property type="match status" value="1"/>
</dbReference>